<organism evidence="1 2">
    <name type="scientific">Dermatophagoides farinae</name>
    <name type="common">American house dust mite</name>
    <dbReference type="NCBI Taxonomy" id="6954"/>
    <lineage>
        <taxon>Eukaryota</taxon>
        <taxon>Metazoa</taxon>
        <taxon>Ecdysozoa</taxon>
        <taxon>Arthropoda</taxon>
        <taxon>Chelicerata</taxon>
        <taxon>Arachnida</taxon>
        <taxon>Acari</taxon>
        <taxon>Acariformes</taxon>
        <taxon>Sarcoptiformes</taxon>
        <taxon>Astigmata</taxon>
        <taxon>Psoroptidia</taxon>
        <taxon>Analgoidea</taxon>
        <taxon>Pyroglyphidae</taxon>
        <taxon>Dermatophagoidinae</taxon>
        <taxon>Dermatophagoides</taxon>
    </lineage>
</organism>
<gene>
    <name evidence="1" type="ORF">DERF_008698</name>
</gene>
<dbReference type="EMBL" id="ASGP02000003">
    <property type="protein sequence ID" value="KAH9518101.1"/>
    <property type="molecule type" value="Genomic_DNA"/>
</dbReference>
<comment type="caution">
    <text evidence="1">The sequence shown here is derived from an EMBL/GenBank/DDBJ whole genome shotgun (WGS) entry which is preliminary data.</text>
</comment>
<proteinExistence type="predicted"/>
<reference evidence="1" key="1">
    <citation type="submission" date="2013-05" db="EMBL/GenBank/DDBJ databases">
        <authorList>
            <person name="Yim A.K.Y."/>
            <person name="Chan T.F."/>
            <person name="Ji K.M."/>
            <person name="Liu X.Y."/>
            <person name="Zhou J.W."/>
            <person name="Li R.Q."/>
            <person name="Yang K.Y."/>
            <person name="Li J."/>
            <person name="Li M."/>
            <person name="Law P.T.W."/>
            <person name="Wu Y.L."/>
            <person name="Cai Z.L."/>
            <person name="Qin H."/>
            <person name="Bao Y."/>
            <person name="Leung R.K.K."/>
            <person name="Ng P.K.S."/>
            <person name="Zou J."/>
            <person name="Zhong X.J."/>
            <person name="Ran P.X."/>
            <person name="Zhong N.S."/>
            <person name="Liu Z.G."/>
            <person name="Tsui S.K.W."/>
        </authorList>
    </citation>
    <scope>NUCLEOTIDE SEQUENCE</scope>
    <source>
        <strain evidence="1">Derf</strain>
        <tissue evidence="1">Whole organism</tissue>
    </source>
</reference>
<evidence type="ECO:0000313" key="2">
    <source>
        <dbReference type="Proteomes" id="UP000790347"/>
    </source>
</evidence>
<protein>
    <submittedName>
        <fullName evidence="1">Uncharacterized protein</fullName>
    </submittedName>
</protein>
<keyword evidence="2" id="KW-1185">Reference proteome</keyword>
<evidence type="ECO:0000313" key="1">
    <source>
        <dbReference type="EMBL" id="KAH9518101.1"/>
    </source>
</evidence>
<dbReference type="Proteomes" id="UP000790347">
    <property type="component" value="Unassembled WGS sequence"/>
</dbReference>
<reference evidence="1" key="2">
    <citation type="journal article" date="2022" name="Res Sq">
        <title>Comparative Genomics Reveals Insights into the Divergent Evolution of Astigmatic Mites and Household Pest Adaptations.</title>
        <authorList>
            <person name="Xiong Q."/>
            <person name="Wan A.T.-Y."/>
            <person name="Liu X.-Y."/>
            <person name="Fung C.S.-H."/>
            <person name="Xiao X."/>
            <person name="Malainual N."/>
            <person name="Hou J."/>
            <person name="Wang L."/>
            <person name="Wang M."/>
            <person name="Yang K."/>
            <person name="Cui Y."/>
            <person name="Leung E."/>
            <person name="Nong W."/>
            <person name="Shin S.-K."/>
            <person name="Au S."/>
            <person name="Jeong K.Y."/>
            <person name="Chew F.T."/>
            <person name="Hui J."/>
            <person name="Leung T.F."/>
            <person name="Tungtrongchitr A."/>
            <person name="Zhong N."/>
            <person name="Liu Z."/>
            <person name="Tsui S."/>
        </authorList>
    </citation>
    <scope>NUCLEOTIDE SEQUENCE</scope>
    <source>
        <strain evidence="1">Derf</strain>
        <tissue evidence="1">Whole organism</tissue>
    </source>
</reference>
<accession>A0A922I512</accession>
<sequence>MTCNTDLGIAVKLYWPIHRIKIIIESCIFNRNQSACHIDDNKKNIFNLAKMNVEYMVDGHLVQALSTKKTPLRSQFLLLYTGSLLCEFL</sequence>
<name>A0A922I512_DERFA</name>
<dbReference type="AlphaFoldDB" id="A0A922I512"/>